<accession>A0A502EB38</accession>
<gene>
    <name evidence="7" type="ORF">EAH80_11325</name>
</gene>
<organism evidence="7 8">
    <name type="scientific">Mycolicibacterium hodleri</name>
    <dbReference type="NCBI Taxonomy" id="49897"/>
    <lineage>
        <taxon>Bacteria</taxon>
        <taxon>Bacillati</taxon>
        <taxon>Actinomycetota</taxon>
        <taxon>Actinomycetes</taxon>
        <taxon>Mycobacteriales</taxon>
        <taxon>Mycobacteriaceae</taxon>
        <taxon>Mycolicibacterium</taxon>
    </lineage>
</organism>
<dbReference type="PANTHER" id="PTHR36449">
    <property type="entry name" value="ACETYLTRANSFERASE-RELATED"/>
    <property type="match status" value="1"/>
</dbReference>
<comment type="caution">
    <text evidence="7">The sequence shown here is derived from an EMBL/GenBank/DDBJ whole genome shotgun (WGS) entry which is preliminary data.</text>
</comment>
<keyword evidence="2" id="KW-1277">Toxin-antitoxin system</keyword>
<keyword evidence="8" id="KW-1185">Reference proteome</keyword>
<dbReference type="PANTHER" id="PTHR36449:SF1">
    <property type="entry name" value="ACETYLTRANSFERASE"/>
    <property type="match status" value="1"/>
</dbReference>
<keyword evidence="3 7" id="KW-0808">Transferase</keyword>
<name>A0A502EB38_9MYCO</name>
<evidence type="ECO:0000256" key="4">
    <source>
        <dbReference type="ARBA" id="ARBA00023315"/>
    </source>
</evidence>
<dbReference type="Gene3D" id="3.40.630.30">
    <property type="match status" value="1"/>
</dbReference>
<comment type="catalytic activity">
    <reaction evidence="5">
        <text>glycyl-tRNA(Gly) + acetyl-CoA = N-acetylglycyl-tRNA(Gly) + CoA + H(+)</text>
        <dbReference type="Rhea" id="RHEA:81867"/>
        <dbReference type="Rhea" id="RHEA-COMP:9683"/>
        <dbReference type="Rhea" id="RHEA-COMP:19766"/>
        <dbReference type="ChEBI" id="CHEBI:15378"/>
        <dbReference type="ChEBI" id="CHEBI:57287"/>
        <dbReference type="ChEBI" id="CHEBI:57288"/>
        <dbReference type="ChEBI" id="CHEBI:78522"/>
        <dbReference type="ChEBI" id="CHEBI:232036"/>
    </reaction>
</comment>
<dbReference type="Pfam" id="PF13508">
    <property type="entry name" value="Acetyltransf_7"/>
    <property type="match status" value="1"/>
</dbReference>
<evidence type="ECO:0000313" key="7">
    <source>
        <dbReference type="EMBL" id="TPG34189.1"/>
    </source>
</evidence>
<dbReference type="AlphaFoldDB" id="A0A502EB38"/>
<dbReference type="GO" id="GO:0016747">
    <property type="term" value="F:acyltransferase activity, transferring groups other than amino-acyl groups"/>
    <property type="evidence" value="ECO:0007669"/>
    <property type="project" value="InterPro"/>
</dbReference>
<evidence type="ECO:0000256" key="1">
    <source>
        <dbReference type="ARBA" id="ARBA00022491"/>
    </source>
</evidence>
<keyword evidence="4" id="KW-0012">Acyltransferase</keyword>
<keyword evidence="1" id="KW-0678">Repressor</keyword>
<proteinExistence type="predicted"/>
<dbReference type="InterPro" id="IPR016181">
    <property type="entry name" value="Acyl_CoA_acyltransferase"/>
</dbReference>
<reference evidence="7 8" key="1">
    <citation type="journal article" date="2019" name="Environ. Microbiol.">
        <title>Species interactions and distinct microbial communities in high Arctic permafrost affected cryosols are associated with the CH4 and CO2 gas fluxes.</title>
        <authorList>
            <person name="Altshuler I."/>
            <person name="Hamel J."/>
            <person name="Turney S."/>
            <person name="Magnuson E."/>
            <person name="Levesque R."/>
            <person name="Greer C."/>
            <person name="Whyte L.G."/>
        </authorList>
    </citation>
    <scope>NUCLEOTIDE SEQUENCE [LARGE SCALE GENOMIC DNA]</scope>
    <source>
        <strain evidence="7 8">S5.20</strain>
    </source>
</reference>
<feature type="domain" description="N-acetyltransferase" evidence="6">
    <location>
        <begin position="1"/>
        <end position="146"/>
    </location>
</feature>
<evidence type="ECO:0000256" key="2">
    <source>
        <dbReference type="ARBA" id="ARBA00022649"/>
    </source>
</evidence>
<evidence type="ECO:0000256" key="5">
    <source>
        <dbReference type="ARBA" id="ARBA00049880"/>
    </source>
</evidence>
<evidence type="ECO:0000313" key="8">
    <source>
        <dbReference type="Proteomes" id="UP000320095"/>
    </source>
</evidence>
<evidence type="ECO:0000256" key="3">
    <source>
        <dbReference type="ARBA" id="ARBA00022679"/>
    </source>
</evidence>
<dbReference type="PROSITE" id="PS51186">
    <property type="entry name" value="GNAT"/>
    <property type="match status" value="1"/>
</dbReference>
<evidence type="ECO:0000259" key="6">
    <source>
        <dbReference type="PROSITE" id="PS51186"/>
    </source>
</evidence>
<dbReference type="EMBL" id="RCZG01000004">
    <property type="protein sequence ID" value="TPG34189.1"/>
    <property type="molecule type" value="Genomic_DNA"/>
</dbReference>
<protein>
    <submittedName>
        <fullName evidence="7">N-acetyltransferase</fullName>
    </submittedName>
</protein>
<dbReference type="Proteomes" id="UP000320095">
    <property type="component" value="Unassembled WGS sequence"/>
</dbReference>
<sequence length="146" mass="15737">MVSSSDSRSSTAKRTATGRMDSARMFVATRNAAVIGYFSLTMGSVRRVQAPAKLVRGMPAHPVGMVLLARLAVERSQQGTGVGASLLAEALRRAVAAGEVASARLIVVDAINEGAAAFYEKYGFVRAPENRLRYYRRMKDVRASLD</sequence>
<dbReference type="SUPFAM" id="SSF55729">
    <property type="entry name" value="Acyl-CoA N-acyltransferases (Nat)"/>
    <property type="match status" value="1"/>
</dbReference>
<dbReference type="InterPro" id="IPR000182">
    <property type="entry name" value="GNAT_dom"/>
</dbReference>